<accession>A0A6C0AU35</accession>
<evidence type="ECO:0000313" key="1">
    <source>
        <dbReference type="EMBL" id="QHS82870.1"/>
    </source>
</evidence>
<sequence>MVKSICSLSQDDVKVLEAKIKLKNKTKKRYVIKKNETKEFIENLSDKFSSKRTIIPLRIFQIWDNKKTMPNSVKKSVEMLKQQNPEFEHTLLDLDECREFIKGNFPKSVLTAYDGVKPYALKADLARYCLLYKYGGIYLDCKYYCINDFKMIYLTDKEYFCRDVDISFDGIYNAILICKPKNSVLRKSIDTFVKNTQNRYYGSIPLCVGPLMMKEFFTQKQLDNLELTHEYINNTNRYIQLYKHRVLKVNEDYYREKRLKSHYWADLWKNNELYVKN</sequence>
<dbReference type="GO" id="GO:0051999">
    <property type="term" value="P:mannosyl-inositol phosphorylceramide biosynthetic process"/>
    <property type="evidence" value="ECO:0007669"/>
    <property type="project" value="TreeGrafter"/>
</dbReference>
<dbReference type="GO" id="GO:0016020">
    <property type="term" value="C:membrane"/>
    <property type="evidence" value="ECO:0007669"/>
    <property type="project" value="GOC"/>
</dbReference>
<reference evidence="1" key="1">
    <citation type="journal article" date="2020" name="Nature">
        <title>Giant virus diversity and host interactions through global metagenomics.</title>
        <authorList>
            <person name="Schulz F."/>
            <person name="Roux S."/>
            <person name="Paez-Espino D."/>
            <person name="Jungbluth S."/>
            <person name="Walsh D.A."/>
            <person name="Denef V.J."/>
            <person name="McMahon K.D."/>
            <person name="Konstantinidis K.T."/>
            <person name="Eloe-Fadrosh E.A."/>
            <person name="Kyrpides N.C."/>
            <person name="Woyke T."/>
        </authorList>
    </citation>
    <scope>NUCLEOTIDE SEQUENCE</scope>
    <source>
        <strain evidence="1">GVMAG-S-1101171-111</strain>
    </source>
</reference>
<organism evidence="1">
    <name type="scientific">viral metagenome</name>
    <dbReference type="NCBI Taxonomy" id="1070528"/>
    <lineage>
        <taxon>unclassified sequences</taxon>
        <taxon>metagenomes</taxon>
        <taxon>organismal metagenomes</taxon>
    </lineage>
</organism>
<proteinExistence type="predicted"/>
<dbReference type="InterPro" id="IPR029044">
    <property type="entry name" value="Nucleotide-diphossugar_trans"/>
</dbReference>
<dbReference type="InterPro" id="IPR008441">
    <property type="entry name" value="AfumC-like_glycosyl_Trfase"/>
</dbReference>
<protein>
    <submittedName>
        <fullName evidence="1">Uncharacterized protein</fullName>
    </submittedName>
</protein>
<dbReference type="PANTHER" id="PTHR32385:SF15">
    <property type="entry name" value="INOSITOL PHOSPHOCERAMIDE MANNOSYLTRANSFERASE 1"/>
    <property type="match status" value="1"/>
</dbReference>
<name>A0A6C0AU35_9ZZZZ</name>
<dbReference type="Pfam" id="PF05704">
    <property type="entry name" value="Caps_synth"/>
    <property type="match status" value="1"/>
</dbReference>
<dbReference type="PANTHER" id="PTHR32385">
    <property type="entry name" value="MANNOSYL PHOSPHORYLINOSITOL CERAMIDE SYNTHASE"/>
    <property type="match status" value="1"/>
</dbReference>
<dbReference type="AlphaFoldDB" id="A0A6C0AU35"/>
<dbReference type="EMBL" id="MN740806">
    <property type="protein sequence ID" value="QHS82870.1"/>
    <property type="molecule type" value="Genomic_DNA"/>
</dbReference>
<dbReference type="InterPro" id="IPR051706">
    <property type="entry name" value="Glycosyltransferase_domain"/>
</dbReference>
<dbReference type="SUPFAM" id="SSF53448">
    <property type="entry name" value="Nucleotide-diphospho-sugar transferases"/>
    <property type="match status" value="1"/>
</dbReference>
<dbReference type="GO" id="GO:0000030">
    <property type="term" value="F:mannosyltransferase activity"/>
    <property type="evidence" value="ECO:0007669"/>
    <property type="project" value="TreeGrafter"/>
</dbReference>
<dbReference type="Gene3D" id="3.90.550.20">
    <property type="match status" value="1"/>
</dbReference>